<dbReference type="AlphaFoldDB" id="A0A6I6DXQ9"/>
<evidence type="ECO:0000256" key="1">
    <source>
        <dbReference type="SAM" id="MobiDB-lite"/>
    </source>
</evidence>
<proteinExistence type="predicted"/>
<dbReference type="RefSeq" id="WP_153973745.1">
    <property type="nucleotide sequence ID" value="NZ_CP039268.1"/>
</dbReference>
<dbReference type="EMBL" id="CP039268">
    <property type="protein sequence ID" value="QGU31545.1"/>
    <property type="molecule type" value="Genomic_DNA"/>
</dbReference>
<name>A0A6I6DXQ9_THETI</name>
<sequence>MNAFIHAPARNRSQSPDTQRTSRAHLEILCPTLLRPIPEHTGLRMRTPAIARLLARAERRPGRNADPVAALMGAFGLDGERPTAPIAVLGEGVAVEPERFWMHADPIHLRPDRERLLVYAGTSIAPDPDEAKALVEGFNRHFADEGLQLIAPAQARWYLRVDRPMPGWPMAPLHRIQGGSMAEYLPRGSEACDWVRLLNEIQMLFHADPVNRRREAAGRPIINGIWIWGGGTLPRPSEFGSAPDTLVGDHPLLLGLARLTGRPRRSLANWLDDPGPITGQQLVFWDRPWRAWLEYDLETWSGAIRELEAAIERLWTPLRVGRLGTIQLDPCDGETFALTTRQTWRFWRRRARIHD</sequence>
<protein>
    <submittedName>
        <fullName evidence="2">Phosphoglycerate mutase</fullName>
    </submittedName>
</protein>
<organism evidence="2 3">
    <name type="scientific">Thermochromatium tepidum ATCC 43061</name>
    <dbReference type="NCBI Taxonomy" id="316276"/>
    <lineage>
        <taxon>Bacteria</taxon>
        <taxon>Pseudomonadati</taxon>
        <taxon>Pseudomonadota</taxon>
        <taxon>Gammaproteobacteria</taxon>
        <taxon>Chromatiales</taxon>
        <taxon>Chromatiaceae</taxon>
        <taxon>Thermochromatium</taxon>
    </lineage>
</organism>
<dbReference type="OrthoDB" id="5295974at2"/>
<dbReference type="Proteomes" id="UP000426424">
    <property type="component" value="Chromosome"/>
</dbReference>
<keyword evidence="3" id="KW-1185">Reference proteome</keyword>
<feature type="region of interest" description="Disordered" evidence="1">
    <location>
        <begin position="1"/>
        <end position="22"/>
    </location>
</feature>
<evidence type="ECO:0000313" key="2">
    <source>
        <dbReference type="EMBL" id="QGU31545.1"/>
    </source>
</evidence>
<feature type="compositionally biased region" description="Polar residues" evidence="1">
    <location>
        <begin position="11"/>
        <end position="21"/>
    </location>
</feature>
<evidence type="ECO:0000313" key="3">
    <source>
        <dbReference type="Proteomes" id="UP000426424"/>
    </source>
</evidence>
<accession>A0A6I6DXQ9</accession>
<dbReference type="KEGG" id="ttp:E6P07_00160"/>
<reference evidence="2 3" key="1">
    <citation type="submission" date="2019-12" db="EMBL/GenBank/DDBJ databases">
        <title>The complete genome of the thermophilic, anoxygenic phototrophic gammaproteobacterium Thermochromatium tepidum.</title>
        <authorList>
            <person name="Sattley W.M."/>
            <person name="Swingley W.D."/>
            <person name="Burchell B.M."/>
            <person name="Gurbani S.A."/>
            <person name="Kujawa C.M."/>
            <person name="Nuccio D.A."/>
            <person name="Schladweiler J."/>
            <person name="Shaffer K.N."/>
            <person name="Stokes L.M."/>
            <person name="Touchman J.W."/>
            <person name="Blankenship R.E."/>
            <person name="Madigan M.T."/>
        </authorList>
    </citation>
    <scope>NUCLEOTIDE SEQUENCE [LARGE SCALE GENOMIC DNA]</scope>
    <source>
        <strain evidence="2 3">ATCC 43061</strain>
    </source>
</reference>
<gene>
    <name evidence="2" type="ORF">E6P07_00160</name>
</gene>